<dbReference type="GO" id="GO:0006355">
    <property type="term" value="P:regulation of DNA-templated transcription"/>
    <property type="evidence" value="ECO:0007669"/>
    <property type="project" value="InterPro"/>
</dbReference>
<dbReference type="Gene3D" id="3.40.50.2300">
    <property type="match status" value="1"/>
</dbReference>
<evidence type="ECO:0000259" key="4">
    <source>
        <dbReference type="PROSITE" id="PS50043"/>
    </source>
</evidence>
<dbReference type="PRINTS" id="PR00038">
    <property type="entry name" value="HTHLUXR"/>
</dbReference>
<dbReference type="Pfam" id="PF00072">
    <property type="entry name" value="Response_reg"/>
    <property type="match status" value="1"/>
</dbReference>
<dbReference type="SMART" id="SM00448">
    <property type="entry name" value="REC"/>
    <property type="match status" value="1"/>
</dbReference>
<dbReference type="InterPro" id="IPR001789">
    <property type="entry name" value="Sig_transdc_resp-reg_receiver"/>
</dbReference>
<dbReference type="InterPro" id="IPR011006">
    <property type="entry name" value="CheY-like_superfamily"/>
</dbReference>
<dbReference type="InterPro" id="IPR058245">
    <property type="entry name" value="NreC/VraR/RcsB-like_REC"/>
</dbReference>
<comment type="caution">
    <text evidence="3">Lacks conserved residue(s) required for the propagation of feature annotation.</text>
</comment>
<evidence type="ECO:0000313" key="7">
    <source>
        <dbReference type="Proteomes" id="UP001165986"/>
    </source>
</evidence>
<accession>A0AA40T467</accession>
<evidence type="ECO:0000259" key="5">
    <source>
        <dbReference type="PROSITE" id="PS50110"/>
    </source>
</evidence>
<dbReference type="PANTHER" id="PTHR43214:SF43">
    <property type="entry name" value="TWO-COMPONENT RESPONSE REGULATOR"/>
    <property type="match status" value="1"/>
</dbReference>
<name>A0AA40T467_9NOST</name>
<dbReference type="SMART" id="SM00421">
    <property type="entry name" value="HTH_LUXR"/>
    <property type="match status" value="1"/>
</dbReference>
<dbReference type="EMBL" id="VJXY01000062">
    <property type="protein sequence ID" value="MBD6620350.1"/>
    <property type="molecule type" value="Genomic_DNA"/>
</dbReference>
<feature type="domain" description="Response regulatory" evidence="5">
    <location>
        <begin position="3"/>
        <end position="118"/>
    </location>
</feature>
<dbReference type="InterPro" id="IPR016032">
    <property type="entry name" value="Sig_transdc_resp-reg_C-effctor"/>
</dbReference>
<dbReference type="PROSITE" id="PS50043">
    <property type="entry name" value="HTH_LUXR_2"/>
    <property type="match status" value="1"/>
</dbReference>
<keyword evidence="7" id="KW-1185">Reference proteome</keyword>
<protein>
    <submittedName>
        <fullName evidence="6">Response regulator transcription factor</fullName>
    </submittedName>
</protein>
<evidence type="ECO:0000256" key="2">
    <source>
        <dbReference type="ARBA" id="ARBA00023125"/>
    </source>
</evidence>
<feature type="domain" description="HTH luxR-type" evidence="4">
    <location>
        <begin position="149"/>
        <end position="214"/>
    </location>
</feature>
<dbReference type="Pfam" id="PF00196">
    <property type="entry name" value="GerE"/>
    <property type="match status" value="1"/>
</dbReference>
<dbReference type="InterPro" id="IPR039420">
    <property type="entry name" value="WalR-like"/>
</dbReference>
<proteinExistence type="predicted"/>
<dbReference type="Proteomes" id="UP001165986">
    <property type="component" value="Unassembled WGS sequence"/>
</dbReference>
<reference evidence="6" key="1">
    <citation type="submission" date="2019-07" db="EMBL/GenBank/DDBJ databases">
        <title>Toxilogical consequences of a new and cryptic species of cyanobacteria (Komarekiella delphini-convector) recovered from the epidermis of a bottlenose dolphin and 1500 ft. in the air.</title>
        <authorList>
            <person name="Brown A.O."/>
            <person name="Dvorak P."/>
            <person name="Villanueva C.D."/>
            <person name="Foss A.J."/>
            <person name="Garvey A.D."/>
            <person name="Gibson Q.A."/>
            <person name="Johansen J.R."/>
            <person name="Casamatta D.A."/>
        </authorList>
    </citation>
    <scope>NUCLEOTIDE SEQUENCE</scope>
    <source>
        <strain evidence="6">SJRDD-AB1</strain>
    </source>
</reference>
<dbReference type="PROSITE" id="PS50110">
    <property type="entry name" value="RESPONSE_REGULATORY"/>
    <property type="match status" value="1"/>
</dbReference>
<dbReference type="AlphaFoldDB" id="A0AA40T467"/>
<dbReference type="GO" id="GO:0000160">
    <property type="term" value="P:phosphorelay signal transduction system"/>
    <property type="evidence" value="ECO:0007669"/>
    <property type="project" value="InterPro"/>
</dbReference>
<sequence>MIRIVIIEGQALLRLGLVNAISQSPMMEVCGEVACAAEGIELVAKTLPDIVIINISLPDMGGIEATIAIKQRFDCKVVILTDQDDEEIVALALSAGADSYLLSTSEPEILRYAIVKTKEGECWIDPKLSKNFLTNNNKAKEEKSRTHKGKNFRVTLTTTELRTLKFMACGLSNEQIAELMNVTEGTVKSYVHLVNKKLQAYNRPHAVMRGVKLGYFNYNTVICEVLGNCPQKRYQPS</sequence>
<keyword evidence="2" id="KW-0238">DNA-binding</keyword>
<organism evidence="6 7">
    <name type="scientific">Komarekiella delphini-convector SJRDD-AB1</name>
    <dbReference type="NCBI Taxonomy" id="2593771"/>
    <lineage>
        <taxon>Bacteria</taxon>
        <taxon>Bacillati</taxon>
        <taxon>Cyanobacteriota</taxon>
        <taxon>Cyanophyceae</taxon>
        <taxon>Nostocales</taxon>
        <taxon>Nostocaceae</taxon>
        <taxon>Komarekiella</taxon>
        <taxon>Komarekiella delphini-convector</taxon>
    </lineage>
</organism>
<dbReference type="InterPro" id="IPR000792">
    <property type="entry name" value="Tscrpt_reg_LuxR_C"/>
</dbReference>
<dbReference type="PANTHER" id="PTHR43214">
    <property type="entry name" value="TWO-COMPONENT RESPONSE REGULATOR"/>
    <property type="match status" value="1"/>
</dbReference>
<evidence type="ECO:0000313" key="6">
    <source>
        <dbReference type="EMBL" id="MBD6620350.1"/>
    </source>
</evidence>
<dbReference type="GO" id="GO:0003677">
    <property type="term" value="F:DNA binding"/>
    <property type="evidence" value="ECO:0007669"/>
    <property type="project" value="UniProtKB-KW"/>
</dbReference>
<evidence type="ECO:0000256" key="3">
    <source>
        <dbReference type="PROSITE-ProRule" id="PRU00169"/>
    </source>
</evidence>
<comment type="caution">
    <text evidence="6">The sequence shown here is derived from an EMBL/GenBank/DDBJ whole genome shotgun (WGS) entry which is preliminary data.</text>
</comment>
<gene>
    <name evidence="6" type="ORF">FNW02_32350</name>
</gene>
<dbReference type="SUPFAM" id="SSF46894">
    <property type="entry name" value="C-terminal effector domain of the bipartite response regulators"/>
    <property type="match status" value="1"/>
</dbReference>
<dbReference type="RefSeq" id="WP_191761569.1">
    <property type="nucleotide sequence ID" value="NZ_VJXY01000062.1"/>
</dbReference>
<keyword evidence="1" id="KW-0597">Phosphoprotein</keyword>
<evidence type="ECO:0000256" key="1">
    <source>
        <dbReference type="ARBA" id="ARBA00022553"/>
    </source>
</evidence>
<dbReference type="SUPFAM" id="SSF52172">
    <property type="entry name" value="CheY-like"/>
    <property type="match status" value="1"/>
</dbReference>
<dbReference type="CDD" id="cd17535">
    <property type="entry name" value="REC_NarL-like"/>
    <property type="match status" value="1"/>
</dbReference>